<dbReference type="InterPro" id="IPR019734">
    <property type="entry name" value="TPR_rpt"/>
</dbReference>
<evidence type="ECO:0000313" key="7">
    <source>
        <dbReference type="EMBL" id="MET4632175.1"/>
    </source>
</evidence>
<evidence type="ECO:0000313" key="8">
    <source>
        <dbReference type="Proteomes" id="UP001549321"/>
    </source>
</evidence>
<dbReference type="SMART" id="SM00028">
    <property type="entry name" value="TPR"/>
    <property type="match status" value="7"/>
</dbReference>
<dbReference type="Proteomes" id="UP001549321">
    <property type="component" value="Unassembled WGS sequence"/>
</dbReference>
<evidence type="ECO:0000259" key="6">
    <source>
        <dbReference type="PROSITE" id="PS51782"/>
    </source>
</evidence>
<feature type="repeat" description="TPR" evidence="3">
    <location>
        <begin position="491"/>
        <end position="524"/>
    </location>
</feature>
<dbReference type="Pfam" id="PF13432">
    <property type="entry name" value="TPR_16"/>
    <property type="match status" value="1"/>
</dbReference>
<evidence type="ECO:0000256" key="4">
    <source>
        <dbReference type="SAM" id="MobiDB-lite"/>
    </source>
</evidence>
<proteinExistence type="predicted"/>
<dbReference type="PANTHER" id="PTHR12558:SF13">
    <property type="entry name" value="CELL DIVISION CYCLE PROTEIN 27 HOMOLOG"/>
    <property type="match status" value="1"/>
</dbReference>
<gene>
    <name evidence="7" type="ORF">ABIE08_000088</name>
</gene>
<feature type="region of interest" description="Disordered" evidence="4">
    <location>
        <begin position="579"/>
        <end position="624"/>
    </location>
</feature>
<accession>A0ABV2QT32</accession>
<feature type="compositionally biased region" description="Basic and acidic residues" evidence="4">
    <location>
        <begin position="590"/>
        <end position="611"/>
    </location>
</feature>
<evidence type="ECO:0000256" key="2">
    <source>
        <dbReference type="ARBA" id="ARBA00022803"/>
    </source>
</evidence>
<dbReference type="CDD" id="cd00118">
    <property type="entry name" value="LysM"/>
    <property type="match status" value="1"/>
</dbReference>
<comment type="caution">
    <text evidence="7">The sequence shown here is derived from an EMBL/GenBank/DDBJ whole genome shotgun (WGS) entry which is preliminary data.</text>
</comment>
<keyword evidence="2 3" id="KW-0802">TPR repeat</keyword>
<dbReference type="InterPro" id="IPR036779">
    <property type="entry name" value="LysM_dom_sf"/>
</dbReference>
<dbReference type="PANTHER" id="PTHR12558">
    <property type="entry name" value="CELL DIVISION CYCLE 16,23,27"/>
    <property type="match status" value="1"/>
</dbReference>
<feature type="signal peptide" evidence="5">
    <location>
        <begin position="1"/>
        <end position="29"/>
    </location>
</feature>
<feature type="repeat" description="TPR" evidence="3">
    <location>
        <begin position="422"/>
        <end position="455"/>
    </location>
</feature>
<dbReference type="InterPro" id="IPR013105">
    <property type="entry name" value="TPR_2"/>
</dbReference>
<dbReference type="Gene3D" id="1.25.40.10">
    <property type="entry name" value="Tetratricopeptide repeat domain"/>
    <property type="match status" value="3"/>
</dbReference>
<feature type="domain" description="LysM" evidence="6">
    <location>
        <begin position="623"/>
        <end position="672"/>
    </location>
</feature>
<dbReference type="Pfam" id="PF14559">
    <property type="entry name" value="TPR_19"/>
    <property type="match status" value="1"/>
</dbReference>
<feature type="chain" id="PRO_5045217416" evidence="5">
    <location>
        <begin position="30"/>
        <end position="679"/>
    </location>
</feature>
<evidence type="ECO:0000256" key="3">
    <source>
        <dbReference type="PROSITE-ProRule" id="PRU00339"/>
    </source>
</evidence>
<keyword evidence="1" id="KW-0677">Repeat</keyword>
<keyword evidence="8" id="KW-1185">Reference proteome</keyword>
<evidence type="ECO:0000256" key="1">
    <source>
        <dbReference type="ARBA" id="ARBA00022737"/>
    </source>
</evidence>
<dbReference type="PROSITE" id="PS51782">
    <property type="entry name" value="LYSM"/>
    <property type="match status" value="1"/>
</dbReference>
<sequence length="679" mass="73603">MRRTLPSLVRPLRSAAICLALLASTSLLAGAAARAETSVSDLLDDAMPTLTGSYLAALSAISAQDYDSATALFEEALSQDPDNPILMERTFTLLIANGHIDRAIPLAERLVELNPEMRMGQMVLGVKALKSKKFAEAGKHLGKSERGPLANISSGLLSAWAAQGQGETDAALKIVETLQGPEWYSVFKNFNIALINENAGRTDAALKAITAAYEAEGGSLRVTEAYARMMARAGKIDEAKQALDRFTQNSVGHPLVAALQKDVASGRKPAPMVRNAQEGAGEVLYGLGSAIGSENGGADLATIYLRLANYLQPTNELVIMALGDLTQNAQRFERSIPIFDKVPKTSPLRRNADLQVALSLDAAGKPDLAIKRLKSLIAANPRDIDALTTLATINRTAKRYDEAAKLYTRAIDAITEDNPRNWLIYYFRGIAYERAQQWQKAEADFLKALEITPEEPQVLNYLGYSWIDRGLNLDRATDMIKKAVELRPNDGYIVDSLGWAYYKQNKFEEAVAQLERAITIKADDATINDHLGDAYWKVGRKLEATFQWAHARDLNPEPADKARILAKLAKGLDKVEAEEKAAAAPGGDAAKGDAAKTESAKPEPAKADSATDKTASPHAEGPSRITISAGDSLWKIALKVYGDGELYSRLIDANRDKLPNPNVIVPGLVIDIPQFDTAQ</sequence>
<dbReference type="SUPFAM" id="SSF48452">
    <property type="entry name" value="TPR-like"/>
    <property type="match status" value="2"/>
</dbReference>
<reference evidence="7 8" key="1">
    <citation type="submission" date="2024-06" db="EMBL/GenBank/DDBJ databases">
        <title>Sorghum-associated microbial communities from plants grown in Nebraska, USA.</title>
        <authorList>
            <person name="Schachtman D."/>
        </authorList>
    </citation>
    <scope>NUCLEOTIDE SEQUENCE [LARGE SCALE GENOMIC DNA]</scope>
    <source>
        <strain evidence="7 8">3207</strain>
    </source>
</reference>
<dbReference type="Pfam" id="PF13414">
    <property type="entry name" value="TPR_11"/>
    <property type="match status" value="1"/>
</dbReference>
<dbReference type="InterPro" id="IPR011990">
    <property type="entry name" value="TPR-like_helical_dom_sf"/>
</dbReference>
<dbReference type="Pfam" id="PF07719">
    <property type="entry name" value="TPR_2"/>
    <property type="match status" value="1"/>
</dbReference>
<dbReference type="Gene3D" id="3.10.350.10">
    <property type="entry name" value="LysM domain"/>
    <property type="match status" value="1"/>
</dbReference>
<evidence type="ECO:0000256" key="5">
    <source>
        <dbReference type="SAM" id="SignalP"/>
    </source>
</evidence>
<organism evidence="7 8">
    <name type="scientific">Kaistia defluvii</name>
    <dbReference type="NCBI Taxonomy" id="410841"/>
    <lineage>
        <taxon>Bacteria</taxon>
        <taxon>Pseudomonadati</taxon>
        <taxon>Pseudomonadota</taxon>
        <taxon>Alphaproteobacteria</taxon>
        <taxon>Hyphomicrobiales</taxon>
        <taxon>Kaistiaceae</taxon>
        <taxon>Kaistia</taxon>
    </lineage>
</organism>
<dbReference type="InterPro" id="IPR018392">
    <property type="entry name" value="LysM"/>
</dbReference>
<name>A0ABV2QT32_9HYPH</name>
<dbReference type="EMBL" id="JBEPSM010000001">
    <property type="protein sequence ID" value="MET4632175.1"/>
    <property type="molecule type" value="Genomic_DNA"/>
</dbReference>
<dbReference type="PROSITE" id="PS50005">
    <property type="entry name" value="TPR"/>
    <property type="match status" value="2"/>
</dbReference>
<dbReference type="SMART" id="SM00257">
    <property type="entry name" value="LysM"/>
    <property type="match status" value="1"/>
</dbReference>
<dbReference type="RefSeq" id="WP_354547934.1">
    <property type="nucleotide sequence ID" value="NZ_JBEPSM010000001.1"/>
</dbReference>
<dbReference type="Pfam" id="PF01476">
    <property type="entry name" value="LysM"/>
    <property type="match status" value="1"/>
</dbReference>
<keyword evidence="5" id="KW-0732">Signal</keyword>
<protein>
    <submittedName>
        <fullName evidence="7">Tetratricopeptide (TPR) repeat protein</fullName>
    </submittedName>
</protein>